<feature type="region of interest" description="Disordered" evidence="3">
    <location>
        <begin position="1"/>
        <end position="31"/>
    </location>
</feature>
<sequence length="74" mass="7858">MGKNDGTQINNFNMMDYGARGDGKSDDSQQEAATLVIPPQKIFLVKKLQLAGPCKAKSVSIKLAGKIVAPPQNA</sequence>
<protein>
    <recommendedName>
        <fullName evidence="6">Pectate lyase superfamily protein domain-containing protein</fullName>
    </recommendedName>
</protein>
<keyword evidence="5" id="KW-1185">Reference proteome</keyword>
<feature type="compositionally biased region" description="Polar residues" evidence="3">
    <location>
        <begin position="1"/>
        <end position="13"/>
    </location>
</feature>
<dbReference type="InterPro" id="IPR012334">
    <property type="entry name" value="Pectin_lyas_fold"/>
</dbReference>
<dbReference type="Proteomes" id="UP001367508">
    <property type="component" value="Unassembled WGS sequence"/>
</dbReference>
<comment type="caution">
    <text evidence="4">The sequence shown here is derived from an EMBL/GenBank/DDBJ whole genome shotgun (WGS) entry which is preliminary data.</text>
</comment>
<dbReference type="EMBL" id="JAYMYQ010000002">
    <property type="protein sequence ID" value="KAK7350499.1"/>
    <property type="molecule type" value="Genomic_DNA"/>
</dbReference>
<dbReference type="SUPFAM" id="SSF51126">
    <property type="entry name" value="Pectin lyase-like"/>
    <property type="match status" value="1"/>
</dbReference>
<evidence type="ECO:0000256" key="2">
    <source>
        <dbReference type="ARBA" id="ARBA00022512"/>
    </source>
</evidence>
<dbReference type="AlphaFoldDB" id="A0AAN9MCT7"/>
<accession>A0AAN9MCT7</accession>
<reference evidence="4 5" key="1">
    <citation type="submission" date="2024-01" db="EMBL/GenBank/DDBJ databases">
        <title>The genomes of 5 underutilized Papilionoideae crops provide insights into root nodulation and disease resistanc.</title>
        <authorList>
            <person name="Jiang F."/>
        </authorList>
    </citation>
    <scope>NUCLEOTIDE SEQUENCE [LARGE SCALE GENOMIC DNA]</scope>
    <source>
        <strain evidence="4">LVBAO_FW01</strain>
        <tissue evidence="4">Leaves</tissue>
    </source>
</reference>
<dbReference type="Gene3D" id="2.160.20.10">
    <property type="entry name" value="Single-stranded right-handed beta-helix, Pectin lyase-like"/>
    <property type="match status" value="1"/>
</dbReference>
<evidence type="ECO:0000256" key="1">
    <source>
        <dbReference type="ARBA" id="ARBA00004191"/>
    </source>
</evidence>
<proteinExistence type="predicted"/>
<organism evidence="4 5">
    <name type="scientific">Canavalia gladiata</name>
    <name type="common">Sword bean</name>
    <name type="synonym">Dolichos gladiatus</name>
    <dbReference type="NCBI Taxonomy" id="3824"/>
    <lineage>
        <taxon>Eukaryota</taxon>
        <taxon>Viridiplantae</taxon>
        <taxon>Streptophyta</taxon>
        <taxon>Embryophyta</taxon>
        <taxon>Tracheophyta</taxon>
        <taxon>Spermatophyta</taxon>
        <taxon>Magnoliopsida</taxon>
        <taxon>eudicotyledons</taxon>
        <taxon>Gunneridae</taxon>
        <taxon>Pentapetalae</taxon>
        <taxon>rosids</taxon>
        <taxon>fabids</taxon>
        <taxon>Fabales</taxon>
        <taxon>Fabaceae</taxon>
        <taxon>Papilionoideae</taxon>
        <taxon>50 kb inversion clade</taxon>
        <taxon>NPAAA clade</taxon>
        <taxon>indigoferoid/millettioid clade</taxon>
        <taxon>Phaseoleae</taxon>
        <taxon>Canavalia</taxon>
    </lineage>
</organism>
<name>A0AAN9MCT7_CANGL</name>
<dbReference type="InterPro" id="IPR011050">
    <property type="entry name" value="Pectin_lyase_fold/virulence"/>
</dbReference>
<evidence type="ECO:0008006" key="6">
    <source>
        <dbReference type="Google" id="ProtNLM"/>
    </source>
</evidence>
<keyword evidence="2" id="KW-0134">Cell wall</keyword>
<keyword evidence="2" id="KW-0964">Secreted</keyword>
<gene>
    <name evidence="4" type="ORF">VNO77_09193</name>
</gene>
<evidence type="ECO:0000313" key="4">
    <source>
        <dbReference type="EMBL" id="KAK7350499.1"/>
    </source>
</evidence>
<comment type="subcellular location">
    <subcellularLocation>
        <location evidence="1">Secreted</location>
        <location evidence="1">Cell wall</location>
    </subcellularLocation>
</comment>
<evidence type="ECO:0000313" key="5">
    <source>
        <dbReference type="Proteomes" id="UP001367508"/>
    </source>
</evidence>
<evidence type="ECO:0000256" key="3">
    <source>
        <dbReference type="SAM" id="MobiDB-lite"/>
    </source>
</evidence>